<feature type="coiled-coil region" evidence="1">
    <location>
        <begin position="285"/>
        <end position="347"/>
    </location>
</feature>
<dbReference type="GO" id="GO:0070840">
    <property type="term" value="F:dynein complex binding"/>
    <property type="evidence" value="ECO:0007669"/>
    <property type="project" value="InterPro"/>
</dbReference>
<dbReference type="GO" id="GO:0008017">
    <property type="term" value="F:microtubule binding"/>
    <property type="evidence" value="ECO:0007669"/>
    <property type="project" value="InterPro"/>
</dbReference>
<feature type="coiled-coil region" evidence="1">
    <location>
        <begin position="1455"/>
        <end position="1507"/>
    </location>
</feature>
<feature type="coiled-coil region" evidence="1">
    <location>
        <begin position="1561"/>
        <end position="1595"/>
    </location>
</feature>
<feature type="region of interest" description="Disordered" evidence="2">
    <location>
        <begin position="144"/>
        <end position="172"/>
    </location>
</feature>
<feature type="region of interest" description="Disordered" evidence="2">
    <location>
        <begin position="231"/>
        <end position="255"/>
    </location>
</feature>
<feature type="coiled-coil region" evidence="1">
    <location>
        <begin position="780"/>
        <end position="812"/>
    </location>
</feature>
<feature type="domain" description="Centromere protein Cenp-F leucine-rich repeat-containing" evidence="3">
    <location>
        <begin position="1676"/>
        <end position="1816"/>
    </location>
</feature>
<feature type="coiled-coil region" evidence="1">
    <location>
        <begin position="2057"/>
        <end position="2407"/>
    </location>
</feature>
<feature type="coiled-coil region" evidence="1">
    <location>
        <begin position="1220"/>
        <end position="1305"/>
    </location>
</feature>
<feature type="coiled-coil region" evidence="1">
    <location>
        <begin position="380"/>
        <end position="756"/>
    </location>
</feature>
<dbReference type="GO" id="GO:0042803">
    <property type="term" value="F:protein homodimerization activity"/>
    <property type="evidence" value="ECO:0007669"/>
    <property type="project" value="InterPro"/>
</dbReference>
<comment type="caution">
    <text evidence="6">The sequence shown here is derived from an EMBL/GenBank/DDBJ whole genome shotgun (WGS) entry which is preliminary data.</text>
</comment>
<evidence type="ECO:0000313" key="7">
    <source>
        <dbReference type="Proteomes" id="UP000316079"/>
    </source>
</evidence>
<feature type="coiled-coil region" evidence="1">
    <location>
        <begin position="906"/>
        <end position="960"/>
    </location>
</feature>
<evidence type="ECO:0000259" key="3">
    <source>
        <dbReference type="Pfam" id="PF10473"/>
    </source>
</evidence>
<evidence type="ECO:0000256" key="2">
    <source>
        <dbReference type="SAM" id="MobiDB-lite"/>
    </source>
</evidence>
<feature type="domain" description="Centromere protein Cenp-F leucine-rich repeat-containing" evidence="3">
    <location>
        <begin position="1913"/>
        <end position="2039"/>
    </location>
</feature>
<feature type="compositionally biased region" description="Basic and acidic residues" evidence="2">
    <location>
        <begin position="71"/>
        <end position="87"/>
    </location>
</feature>
<dbReference type="Pfam" id="PF10481">
    <property type="entry name" value="CENP-F_N"/>
    <property type="match status" value="1"/>
</dbReference>
<evidence type="ECO:0000259" key="5">
    <source>
        <dbReference type="Pfam" id="PF10490"/>
    </source>
</evidence>
<dbReference type="Pfam" id="PF10490">
    <property type="entry name" value="CENP-F_C_Rb_bdg"/>
    <property type="match status" value="1"/>
</dbReference>
<dbReference type="OrthoDB" id="10255522at2759"/>
<dbReference type="InterPro" id="IPR018463">
    <property type="entry name" value="Centromere_CenpF_N"/>
</dbReference>
<dbReference type="Pfam" id="PF10473">
    <property type="entry name" value="CENP-F_leu_zip"/>
    <property type="match status" value="2"/>
</dbReference>
<feature type="coiled-coil region" evidence="1">
    <location>
        <begin position="1680"/>
        <end position="1728"/>
    </location>
</feature>
<feature type="region of interest" description="Disordered" evidence="2">
    <location>
        <begin position="2491"/>
        <end position="2511"/>
    </location>
</feature>
<dbReference type="PANTHER" id="PTHR18874:SF10">
    <property type="entry name" value="CENTROMERE PROTEIN F"/>
    <property type="match status" value="1"/>
</dbReference>
<evidence type="ECO:0000313" key="6">
    <source>
        <dbReference type="EMBL" id="TRY88298.1"/>
    </source>
</evidence>
<feature type="compositionally biased region" description="Polar residues" evidence="2">
    <location>
        <begin position="148"/>
        <end position="162"/>
    </location>
</feature>
<feature type="domain" description="Kinetochore protein Cenp-F/LEK1 Rb protein-binding" evidence="5">
    <location>
        <begin position="2497"/>
        <end position="2538"/>
    </location>
</feature>
<evidence type="ECO:0000256" key="1">
    <source>
        <dbReference type="SAM" id="Coils"/>
    </source>
</evidence>
<sequence length="2616" mass="301805">MQMYANVSLRRRIRPSGKMSWAVEEWKDGLPAKALQKIQEIEVQLDKLKKERQQKQFQMDSLEATLQKQRQKMDSEKNEASALKRENQSLVESCEHLEKTRQKLIHDIHTKEQQVNYLEGQLNSSKKQMDRLEQEVKKYKHELERSQTSHSSEMQQFSTPQKTFAAPPTPDHWQQDLKISELQEKYNREVEERKRLEAEIKVMHVKLLNQSAMSHKDIARQQTGSSIFPWQQEQKHSHQSLPVIETPSRRRNGPSGMSWSFDDTPIKPHQQISNAQSETTGLQQMEQLKNLNQDLRSKISELELRLQTQDKDLKSQINRFNEIQSQLDLAKKDLVEKEKLLNKSRDDLTKATSQYEQSVSKCLGVEIKLKQVTEEMNCQRHNSESVHRSLEQKIKDQERESQKELAHVQSSHQALDQQFNQMKTKTSMELQQAKKDYNVLQSEMDKVTALKNKLDKDLEELRQKLLRSEQALQASQVKEGELKKKFEEMQREKNTLSCQLDQGMKRVKQLEDEKQNNDQNLAKSRMMVDDLRIKTQSQSEELMELSKKMDRHSVLSAQELETSKKSLAEMEMKNVKMQAELQKNAQEVELKSNKISSLDKENEELKKTSNLLQKEYAEMKKGYEAIQEWKTEKEELINNNDSNREKMLSTISDLERQKSNLSNSHEELKKSIEHLESEKTCLSTQIDSLKGELLVKCVELEEKGKANEELKKQLSEEKLKYNENMENLKQQMGEQVKGLEAKLLKETSKVEAMEQEHGQLLAEYESACIMAKSKDSLIELNKTEIERIQQSLLMQELELEKLKEDKDVLDELEKTSLLEADLKSQKDFTADIQGKYDELSKVKDDLMEKVSLVEKREKDLIDEIECLVQKNNFFCSLEDQFNLLVTEAEETRVSLEQLKELQVQTANDFKNQKATAENLAKDVAEERKRATDFELENKQLREKDHEIEKLVNDLSEKNQSLAKLYEGLCKENENHLCMMNEALSEKATMAEKIALFQTELEASNCSSASLKEALESLQKQLDSSADLNLNLGKELQEVSEEKASLEKIINELKEKLVKDSEAYVSEQEAHLKQQNGLEKRTSLLEEQLQSKVLEARDVMEKLEVVTNEMMTSKQDLELSENKLKEVNDTLQKAVKELEDLKESAIHNEELECLKTALEQMKSKEATQTCEIESLKENLQAVHLEHAKTLETLNDKNMNMSKIKVQLEMLQMDLEDNEICINSFDAQTEELQSNITVLEANLRESEAQKSILRAKLDSVTEEFSKCSQEVLQLSASLEEAQKEQQCSALEAEIQSLRGAYELLKVALEDENCKRVNLETMYNSIVEQKHKLECDVKELIAGTKNYQEQMDQLKQENDCLVTEIAEQKNNFEKYYSKTLVCKSDVFTANQERMGDEDQEICEMAFANTSILPFEEDTSIVVMSSPKAKFDLLEPLSSEDDDLNKSSKTEDALHVLKIKEEEQTHAEVEQLKLEHAKELQILEEQMARVKHELEAELREEREHTETLSSQLATIQHLQEFKCPSPSLETGVTQQENENITTEATENISQLQDLSDSTQSGAPVKETLHKEFESLKEIVQKQEEKLLHWRSKFEVLESEMAIRKEMYSDLEGKLHEIDTERTNGTEKLLLANQENKKLNNHIGGLTEEIDSLNLQLQTSKCQLSDVLEMMETLEVAKGEWNEKFFQIESELKRVRSEKANLEKHILSMETDIDEMQEQKQKLEEELEMARRTSCCLEQQLSKTIEEGGRLKEELNLCIDEKESESQSLSKWKEKAELLERREISTKELIKELEEDIRTEKRQNDAMSHQINLLLKEKQELLQQYQNLESKVSLLTQDNNRLLNEYNDLKNDSFASRESENMSSKINSLEEENIRLSQSLELSLLEKGEIASRLISTQEEVAQMRQGIEKLKVRIESDERKKNHMTQLLKDAQRKADALQDNIEKLEREKELLEPTLEDAVLQAETAKAELEEIQAEMKGLSKEICDMTSELTNLKEEKSKLEQELLQKNSIIQELELAKQETSEKLKSVEQVTVNQQQVIKDCQLKFSAVEEKLQLCQTDVELKELRAQELASRLLSLESENKDFSQSILEYERSQAELRSTNQSLLNNLENSQQEFSELQSQIAALRSNNEERVKCCVALQSTVTQLEEKIQMQSTEIEVMLNNVTSLENCTNQLESQLAEVKLKNMGLTEKLTLVMESSVQLKTQHHQELSEAKEKQNALEAKHNLLACRLQESQTQLENKDVQLKENNMRYEENIKNTQQQNGVELNALKEEVIAANKKSVQLLSELTSVKSQNVELESTLTQLQNKVESSEKEKEELNSKVLHLSKEKDSVASKINLWIKSCKQLESENQVLQDELYKQGQEIEALKASKNKVDGGSSSNESLQKEIQDLKEALELKSNEADDSMDRYCSLIVKVHKLEKANESLMDQLNLLSPQTRVPKIRRSLRSDKNDLENTKPVEDCIVAGKRQRVAEDTPNKAQEALHSITKRLKAAAATPKATQDDEDFRPEGLPELVQRDIPVGEMSPFIMRRTTVQRCSPRLAARLCSGSPQQLVQVSKQTQEGRTANTSHSTVLSPHSASLSTELKTRRRSQVFRKSPEKPEQVCNSPKQNDNCQVQ</sequence>
<organism evidence="6 7">
    <name type="scientific">Danionella cerebrum</name>
    <dbReference type="NCBI Taxonomy" id="2873325"/>
    <lineage>
        <taxon>Eukaryota</taxon>
        <taxon>Metazoa</taxon>
        <taxon>Chordata</taxon>
        <taxon>Craniata</taxon>
        <taxon>Vertebrata</taxon>
        <taxon>Euteleostomi</taxon>
        <taxon>Actinopterygii</taxon>
        <taxon>Neopterygii</taxon>
        <taxon>Teleostei</taxon>
        <taxon>Ostariophysi</taxon>
        <taxon>Cypriniformes</taxon>
        <taxon>Danionidae</taxon>
        <taxon>Danioninae</taxon>
        <taxon>Danionella</taxon>
    </lineage>
</organism>
<keyword evidence="7" id="KW-1185">Reference proteome</keyword>
<feature type="domain" description="Centromere protein Cenp-F N-terminal" evidence="4">
    <location>
        <begin position="19"/>
        <end position="312"/>
    </location>
</feature>
<accession>A0A553QED5</accession>
<protein>
    <recommendedName>
        <fullName evidence="8">Centromere protein F</fullName>
    </recommendedName>
</protein>
<dbReference type="GO" id="GO:0000278">
    <property type="term" value="P:mitotic cell cycle"/>
    <property type="evidence" value="ECO:0007669"/>
    <property type="project" value="TreeGrafter"/>
</dbReference>
<feature type="coiled-coil region" evidence="1">
    <location>
        <begin position="836"/>
        <end position="863"/>
    </location>
</feature>
<dbReference type="GO" id="GO:0000775">
    <property type="term" value="C:chromosome, centromeric region"/>
    <property type="evidence" value="ECO:0007669"/>
    <property type="project" value="InterPro"/>
</dbReference>
<feature type="coiled-coil region" evidence="1">
    <location>
        <begin position="1334"/>
        <end position="1368"/>
    </location>
</feature>
<feature type="compositionally biased region" description="Polar residues" evidence="2">
    <location>
        <begin position="2558"/>
        <end position="2583"/>
    </location>
</feature>
<dbReference type="GO" id="GO:0000922">
    <property type="term" value="C:spindle pole"/>
    <property type="evidence" value="ECO:0007669"/>
    <property type="project" value="TreeGrafter"/>
</dbReference>
<dbReference type="GO" id="GO:0051310">
    <property type="term" value="P:metaphase chromosome alignment"/>
    <property type="evidence" value="ECO:0007669"/>
    <property type="project" value="TreeGrafter"/>
</dbReference>
<gene>
    <name evidence="6" type="ORF">DNTS_016692</name>
</gene>
<dbReference type="Proteomes" id="UP000316079">
    <property type="component" value="Unassembled WGS sequence"/>
</dbReference>
<feature type="coiled-coil region" evidence="1">
    <location>
        <begin position="1000"/>
        <end position="1177"/>
    </location>
</feature>
<dbReference type="GO" id="GO:0010389">
    <property type="term" value="P:regulation of G2/M transition of mitotic cell cycle"/>
    <property type="evidence" value="ECO:0007669"/>
    <property type="project" value="TreeGrafter"/>
</dbReference>
<evidence type="ECO:0008006" key="8">
    <source>
        <dbReference type="Google" id="ProtNLM"/>
    </source>
</evidence>
<reference evidence="6 7" key="1">
    <citation type="journal article" date="2019" name="Sci. Data">
        <title>Hybrid genome assembly and annotation of Danionella translucida.</title>
        <authorList>
            <person name="Kadobianskyi M."/>
            <person name="Schulze L."/>
            <person name="Schuelke M."/>
            <person name="Judkewitz B."/>
        </authorList>
    </citation>
    <scope>NUCLEOTIDE SEQUENCE [LARGE SCALE GENOMIC DNA]</scope>
    <source>
        <strain evidence="6 7">Bolton</strain>
    </source>
</reference>
<dbReference type="GO" id="GO:0005634">
    <property type="term" value="C:nucleus"/>
    <property type="evidence" value="ECO:0007669"/>
    <property type="project" value="TreeGrafter"/>
</dbReference>
<feature type="coiled-coil region" evidence="1">
    <location>
        <begin position="1757"/>
        <end position="2028"/>
    </location>
</feature>
<dbReference type="InterPro" id="IPR019513">
    <property type="entry name" value="Centromere_CenpF_leu-rich_rpt"/>
</dbReference>
<evidence type="ECO:0000259" key="4">
    <source>
        <dbReference type="Pfam" id="PF10481"/>
    </source>
</evidence>
<feature type="region of interest" description="Disordered" evidence="2">
    <location>
        <begin position="2558"/>
        <end position="2616"/>
    </location>
</feature>
<keyword evidence="1" id="KW-0175">Coiled coil</keyword>
<name>A0A553QED5_9TELE</name>
<proteinExistence type="predicted"/>
<dbReference type="InterPro" id="IPR018302">
    <property type="entry name" value="CenpF/LEK1_Rb-prot-bd"/>
</dbReference>
<dbReference type="InterPro" id="IPR043513">
    <property type="entry name" value="Cenp-F"/>
</dbReference>
<dbReference type="PANTHER" id="PTHR18874">
    <property type="entry name" value="CMF/LEK/CENP CELL DIVISION-RELATED"/>
    <property type="match status" value="1"/>
</dbReference>
<dbReference type="EMBL" id="SRMA01026054">
    <property type="protein sequence ID" value="TRY88298.1"/>
    <property type="molecule type" value="Genomic_DNA"/>
</dbReference>
<feature type="compositionally biased region" description="Polar residues" evidence="2">
    <location>
        <begin position="2603"/>
        <end position="2616"/>
    </location>
</feature>
<feature type="region of interest" description="Disordered" evidence="2">
    <location>
        <begin position="67"/>
        <end position="87"/>
    </location>
</feature>